<evidence type="ECO:0000313" key="10">
    <source>
        <dbReference type="EMBL" id="PWY98070.1"/>
    </source>
</evidence>
<proteinExistence type="inferred from homology"/>
<dbReference type="InterPro" id="IPR010487">
    <property type="entry name" value="NGRN/Rrg9"/>
</dbReference>
<keyword evidence="6" id="KW-0648">Protein biosynthesis</keyword>
<dbReference type="NCBIfam" id="TIGR00457">
    <property type="entry name" value="asnS"/>
    <property type="match status" value="1"/>
</dbReference>
<dbReference type="InterPro" id="IPR043519">
    <property type="entry name" value="NT_sf"/>
</dbReference>
<dbReference type="Gene3D" id="3.30.460.10">
    <property type="entry name" value="Beta Polymerase, domain 2"/>
    <property type="match status" value="1"/>
</dbReference>
<evidence type="ECO:0000256" key="3">
    <source>
        <dbReference type="ARBA" id="ARBA00022598"/>
    </source>
</evidence>
<dbReference type="GO" id="GO:0005524">
    <property type="term" value="F:ATP binding"/>
    <property type="evidence" value="ECO:0007669"/>
    <property type="project" value="UniProtKB-KW"/>
</dbReference>
<dbReference type="Pfam" id="PF00152">
    <property type="entry name" value="tRNA-synt_2"/>
    <property type="match status" value="1"/>
</dbReference>
<accession>A0A317XL85</accession>
<comment type="similarity">
    <text evidence="1">Belongs to the class-II aminoacyl-tRNA synthetase family.</text>
</comment>
<dbReference type="SUPFAM" id="SSF81301">
    <property type="entry name" value="Nucleotidyltransferase"/>
    <property type="match status" value="1"/>
</dbReference>
<evidence type="ECO:0000256" key="2">
    <source>
        <dbReference type="ARBA" id="ARBA00012816"/>
    </source>
</evidence>
<dbReference type="GO" id="GO:0003676">
    <property type="term" value="F:nucleic acid binding"/>
    <property type="evidence" value="ECO:0007669"/>
    <property type="project" value="InterPro"/>
</dbReference>
<evidence type="ECO:0000256" key="7">
    <source>
        <dbReference type="ARBA" id="ARBA00023146"/>
    </source>
</evidence>
<evidence type="ECO:0000256" key="8">
    <source>
        <dbReference type="SAM" id="MobiDB-lite"/>
    </source>
</evidence>
<dbReference type="Pfam" id="PF01336">
    <property type="entry name" value="tRNA_anti-codon"/>
    <property type="match status" value="1"/>
</dbReference>
<feature type="compositionally biased region" description="Polar residues" evidence="8">
    <location>
        <begin position="97"/>
        <end position="109"/>
    </location>
</feature>
<dbReference type="Proteomes" id="UP000246740">
    <property type="component" value="Unassembled WGS sequence"/>
</dbReference>
<evidence type="ECO:0000259" key="9">
    <source>
        <dbReference type="PROSITE" id="PS50862"/>
    </source>
</evidence>
<keyword evidence="4" id="KW-0547">Nucleotide-binding</keyword>
<dbReference type="PRINTS" id="PR01042">
    <property type="entry name" value="TRNASYNTHASP"/>
</dbReference>
<dbReference type="EMBL" id="KZ819200">
    <property type="protein sequence ID" value="PWY98070.1"/>
    <property type="molecule type" value="Genomic_DNA"/>
</dbReference>
<keyword evidence="7 10" id="KW-0030">Aminoacyl-tRNA synthetase</keyword>
<dbReference type="Pfam" id="PF06413">
    <property type="entry name" value="Neugrin"/>
    <property type="match status" value="1"/>
</dbReference>
<evidence type="ECO:0000256" key="1">
    <source>
        <dbReference type="ARBA" id="ARBA00008226"/>
    </source>
</evidence>
<dbReference type="InterPro" id="IPR004364">
    <property type="entry name" value="Aa-tRNA-synt_II"/>
</dbReference>
<evidence type="ECO:0000256" key="4">
    <source>
        <dbReference type="ARBA" id="ARBA00022741"/>
    </source>
</evidence>
<dbReference type="EC" id="6.1.1.22" evidence="2"/>
<feature type="region of interest" description="Disordered" evidence="8">
    <location>
        <begin position="567"/>
        <end position="611"/>
    </location>
</feature>
<evidence type="ECO:0000256" key="6">
    <source>
        <dbReference type="ARBA" id="ARBA00022917"/>
    </source>
</evidence>
<dbReference type="InterPro" id="IPR002312">
    <property type="entry name" value="Asp/Asn-tRNA-synth_IIb"/>
</dbReference>
<name>A0A317XL85_9BASI</name>
<dbReference type="PANTHER" id="PTHR22594:SF34">
    <property type="entry name" value="ASPARAGINE--TRNA LIGASE, MITOCHONDRIAL-RELATED"/>
    <property type="match status" value="1"/>
</dbReference>
<evidence type="ECO:0000256" key="5">
    <source>
        <dbReference type="ARBA" id="ARBA00022840"/>
    </source>
</evidence>
<evidence type="ECO:0000313" key="11">
    <source>
        <dbReference type="Proteomes" id="UP000246740"/>
    </source>
</evidence>
<dbReference type="Gene3D" id="2.40.50.140">
    <property type="entry name" value="Nucleic acid-binding proteins"/>
    <property type="match status" value="1"/>
</dbReference>
<dbReference type="GO" id="GO:0004816">
    <property type="term" value="F:asparagine-tRNA ligase activity"/>
    <property type="evidence" value="ECO:0007669"/>
    <property type="project" value="UniProtKB-EC"/>
</dbReference>
<keyword evidence="5" id="KW-0067">ATP-binding</keyword>
<dbReference type="OrthoDB" id="1931232at2759"/>
<feature type="region of interest" description="Disordered" evidence="8">
    <location>
        <begin position="15"/>
        <end position="109"/>
    </location>
</feature>
<protein>
    <recommendedName>
        <fullName evidence="2">asparagine--tRNA ligase</fullName>
        <ecNumber evidence="2">6.1.1.22</ecNumber>
    </recommendedName>
</protein>
<dbReference type="AlphaFoldDB" id="A0A317XL85"/>
<keyword evidence="11" id="KW-1185">Reference proteome</keyword>
<dbReference type="InterPro" id="IPR004365">
    <property type="entry name" value="NA-bd_OB_tRNA"/>
</dbReference>
<feature type="compositionally biased region" description="Low complexity" evidence="8">
    <location>
        <begin position="136"/>
        <end position="146"/>
    </location>
</feature>
<dbReference type="GO" id="GO:0005739">
    <property type="term" value="C:mitochondrion"/>
    <property type="evidence" value="ECO:0007669"/>
    <property type="project" value="TreeGrafter"/>
</dbReference>
<dbReference type="STRING" id="1882483.A0A317XL85"/>
<dbReference type="CDD" id="cd04318">
    <property type="entry name" value="EcAsnRS_like_N"/>
    <property type="match status" value="1"/>
</dbReference>
<feature type="compositionally biased region" description="Polar residues" evidence="8">
    <location>
        <begin position="597"/>
        <end position="611"/>
    </location>
</feature>
<feature type="region of interest" description="Disordered" evidence="8">
    <location>
        <begin position="269"/>
        <end position="304"/>
    </location>
</feature>
<dbReference type="SUPFAM" id="SSF55681">
    <property type="entry name" value="Class II aaRS and biotin synthetases"/>
    <property type="match status" value="1"/>
</dbReference>
<dbReference type="InParanoid" id="A0A317XL85"/>
<feature type="compositionally biased region" description="Low complexity" evidence="8">
    <location>
        <begin position="63"/>
        <end position="75"/>
    </location>
</feature>
<dbReference type="InterPro" id="IPR012340">
    <property type="entry name" value="NA-bd_OB-fold"/>
</dbReference>
<dbReference type="Gene3D" id="3.30.930.10">
    <property type="entry name" value="Bira Bifunctional Protein, Domain 2"/>
    <property type="match status" value="1"/>
</dbReference>
<dbReference type="Pfam" id="PF02410">
    <property type="entry name" value="RsfS"/>
    <property type="match status" value="1"/>
</dbReference>
<feature type="compositionally biased region" description="Low complexity" evidence="8">
    <location>
        <begin position="26"/>
        <end position="41"/>
    </location>
</feature>
<dbReference type="PANTHER" id="PTHR22594">
    <property type="entry name" value="ASPARTYL/LYSYL-TRNA SYNTHETASE"/>
    <property type="match status" value="1"/>
</dbReference>
<sequence>MLPRSNGRLTRTATNLLAGSASTPPSCSVSVFRASPSSSTSCRGGGPSCSIPRYGQSPASGPSSATRTLSTSSRACLPRQLPRKQLAAEQDTHTESAQHNTSYVSNISDELSGTDPAIPWFLQTETVDLPATETLPSSSDPASSSDIDLDDPKRFSYIPQQPKVEIPAAISNLKAHLVSGPSTNLVARANSEENELDMPTPITLIHPASLSKDPSSDAFGTNDWIVVVQVRSSSAGSVRRVALDIGKFLKHTPPPAMEQQDRLDLDDFLGPGPSAPRYSKDAATTTATKKTESKPQLGPRPKGMSRIEHELGKSLPDWAVHRIAMQRKFPDGWRPPKLLSREAQEGIRLLHASDPEQFDTVELAARFRVSKESIRRIIKAGDRPISGEMRTRQDRRASERVQERELAELEEIRRLQQEDGALVDDGESPEIEGFEDEMRLEEEEEDDGVPGIQPVRYEGLVMSASDAASTGVTSKTKAGGKKGDGNWCLVDAEWCMVHVMTEQARFNYDIEGMWRELEVSTKVKPKPWEEQEALLAATPTLTYKPRLRNKRDVFGDRISKKNHALVAQRRLQSPQSRSQTQTQSQSPSKFGDGRRGFSTSVLRGTRSAGTQLPETLGQTLARAQSAFESGSTDPISVTVRAWLRSTRKQKSVIFLEVSDGTLQGSRALQAVVKSSKDSSGVEMDRVAGLTVGSAVSLSGQLRPGRGSKKGQEVELAVEHIDVISGCDLTYPIAAATMQQQSTAVEEGGYSASLAERRNPHLLGRLPRYAAVLRTRQRLEEGMAAYFSGNQFVKVACPILTSSDCEGAGEVFQVGADTDVRAAQPLSSFWSGSPAYLTVSSQLHLEAVGLGLARTWTLNPAFRAEGSATNRHLAEFWMLEAEAYFVGLDEILHVAEDSIKGGIRNALAAEEDLQILGDQTHVAALQNVLQQPWRRITYDEAHQLLASAPEGTFANPPSAKDGLGSEHEKHLASKLGPVFVTHYPTSQKAFYMKRAEQEGRVECFDLLIPGIGELVGGSVREHRPDMLSKTLDEFAINQATREKLGWYIEDLKKFGGAVPHAGFGLGLERLTAWITNTEHVKDVVPFPRTKGPVRF</sequence>
<dbReference type="InterPro" id="IPR045864">
    <property type="entry name" value="aa-tRNA-synth_II/BPL/LPL"/>
</dbReference>
<gene>
    <name evidence="10" type="ORF">BCV70DRAFT_202242</name>
</gene>
<dbReference type="InterPro" id="IPR004522">
    <property type="entry name" value="Asn-tRNA-ligase"/>
</dbReference>
<feature type="compositionally biased region" description="Low complexity" evidence="8">
    <location>
        <begin position="568"/>
        <end position="588"/>
    </location>
</feature>
<dbReference type="SUPFAM" id="SSF50249">
    <property type="entry name" value="Nucleic acid-binding proteins"/>
    <property type="match status" value="1"/>
</dbReference>
<feature type="region of interest" description="Disordered" evidence="8">
    <location>
        <begin position="131"/>
        <end position="151"/>
    </location>
</feature>
<dbReference type="PROSITE" id="PS50862">
    <property type="entry name" value="AA_TRNA_LIGASE_II"/>
    <property type="match status" value="1"/>
</dbReference>
<dbReference type="GO" id="GO:0006421">
    <property type="term" value="P:asparaginyl-tRNA aminoacylation"/>
    <property type="evidence" value="ECO:0007669"/>
    <property type="project" value="InterPro"/>
</dbReference>
<dbReference type="InterPro" id="IPR006195">
    <property type="entry name" value="aa-tRNA-synth_II"/>
</dbReference>
<organism evidence="10 11">
    <name type="scientific">Testicularia cyperi</name>
    <dbReference type="NCBI Taxonomy" id="1882483"/>
    <lineage>
        <taxon>Eukaryota</taxon>
        <taxon>Fungi</taxon>
        <taxon>Dikarya</taxon>
        <taxon>Basidiomycota</taxon>
        <taxon>Ustilaginomycotina</taxon>
        <taxon>Ustilaginomycetes</taxon>
        <taxon>Ustilaginales</taxon>
        <taxon>Anthracoideaceae</taxon>
        <taxon>Testicularia</taxon>
    </lineage>
</organism>
<reference evidence="10 11" key="1">
    <citation type="journal article" date="2018" name="Mol. Biol. Evol.">
        <title>Broad Genomic Sampling Reveals a Smut Pathogenic Ancestry of the Fungal Clade Ustilaginomycotina.</title>
        <authorList>
            <person name="Kijpornyongpan T."/>
            <person name="Mondo S.J."/>
            <person name="Barry K."/>
            <person name="Sandor L."/>
            <person name="Lee J."/>
            <person name="Lipzen A."/>
            <person name="Pangilinan J."/>
            <person name="LaButti K."/>
            <person name="Hainaut M."/>
            <person name="Henrissat B."/>
            <person name="Grigoriev I.V."/>
            <person name="Spatafora J.W."/>
            <person name="Aime M.C."/>
        </authorList>
    </citation>
    <scope>NUCLEOTIDE SEQUENCE [LARGE SCALE GENOMIC DNA]</scope>
    <source>
        <strain evidence="10 11">MCA 3645</strain>
    </source>
</reference>
<feature type="domain" description="Aminoacyl-transfer RNA synthetases class-II family profile" evidence="9">
    <location>
        <begin position="775"/>
        <end position="1084"/>
    </location>
</feature>
<keyword evidence="3" id="KW-0436">Ligase</keyword>
<feature type="compositionally biased region" description="Polar residues" evidence="8">
    <location>
        <begin position="15"/>
        <end position="25"/>
    </location>
</feature>